<feature type="compositionally biased region" description="Polar residues" evidence="1">
    <location>
        <begin position="8"/>
        <end position="29"/>
    </location>
</feature>
<evidence type="ECO:0000313" key="2">
    <source>
        <dbReference type="EMBL" id="MDV2420209.1"/>
    </source>
</evidence>
<dbReference type="Proteomes" id="UP001185706">
    <property type="component" value="Unassembled WGS sequence"/>
</dbReference>
<proteinExistence type="predicted"/>
<sequence>MAERRSAQRSTSGAVSSTNRTTGLRSTTRPGAASLSRMSRSYGSRGSRVARQFTVRGGSAARMSGS</sequence>
<protein>
    <submittedName>
        <fullName evidence="2">Uncharacterized protein</fullName>
    </submittedName>
</protein>
<dbReference type="EMBL" id="JAVBIB010000019">
    <property type="protein sequence ID" value="MDV2420209.1"/>
    <property type="molecule type" value="Genomic_DNA"/>
</dbReference>
<organism evidence="2 3">
    <name type="scientific">Corynebacterium tuberculostearicum</name>
    <dbReference type="NCBI Taxonomy" id="38304"/>
    <lineage>
        <taxon>Bacteria</taxon>
        <taxon>Bacillati</taxon>
        <taxon>Actinomycetota</taxon>
        <taxon>Actinomycetes</taxon>
        <taxon>Mycobacteriales</taxon>
        <taxon>Corynebacteriaceae</taxon>
        <taxon>Corynebacterium</taxon>
    </lineage>
</organism>
<name>A0AAE4NNX7_9CORY</name>
<reference evidence="2" key="1">
    <citation type="submission" date="2023-08" db="EMBL/GenBank/DDBJ databases">
        <title>Genomic characterization of the C. tuberculostearicum species complex, a ubiquitous member of the human skin microbiome.</title>
        <authorList>
            <person name="Ahmed N."/>
            <person name="Deming C."/>
            <person name="Conlan S."/>
            <person name="Segre J."/>
        </authorList>
    </citation>
    <scope>NUCLEOTIDE SEQUENCE</scope>
    <source>
        <strain evidence="2">CTNIH22</strain>
    </source>
</reference>
<dbReference type="RefSeq" id="WP_316993800.1">
    <property type="nucleotide sequence ID" value="NZ_JAVBIB010000019.1"/>
</dbReference>
<evidence type="ECO:0000313" key="3">
    <source>
        <dbReference type="Proteomes" id="UP001185706"/>
    </source>
</evidence>
<accession>A0AAE4NNX7</accession>
<evidence type="ECO:0000256" key="1">
    <source>
        <dbReference type="SAM" id="MobiDB-lite"/>
    </source>
</evidence>
<feature type="compositionally biased region" description="Low complexity" evidence="1">
    <location>
        <begin position="34"/>
        <end position="47"/>
    </location>
</feature>
<gene>
    <name evidence="2" type="ORF">RAE03_10585</name>
</gene>
<feature type="region of interest" description="Disordered" evidence="1">
    <location>
        <begin position="1"/>
        <end position="66"/>
    </location>
</feature>
<comment type="caution">
    <text evidence="2">The sequence shown here is derived from an EMBL/GenBank/DDBJ whole genome shotgun (WGS) entry which is preliminary data.</text>
</comment>
<dbReference type="AlphaFoldDB" id="A0AAE4NNX7"/>